<accession>A0A1I4KQC8</accession>
<keyword evidence="2" id="KW-1185">Reference proteome</keyword>
<evidence type="ECO:0000313" key="2">
    <source>
        <dbReference type="Proteomes" id="UP000199470"/>
    </source>
</evidence>
<reference evidence="1 2" key="1">
    <citation type="submission" date="2016-10" db="EMBL/GenBank/DDBJ databases">
        <authorList>
            <person name="de Groot N.N."/>
        </authorList>
    </citation>
    <scope>NUCLEOTIDE SEQUENCE [LARGE SCALE GENOMIC DNA]</scope>
    <source>
        <strain evidence="1 2">ATCC 43154</strain>
    </source>
</reference>
<dbReference type="AlphaFoldDB" id="A0A1I4KQC8"/>
<protein>
    <submittedName>
        <fullName evidence="1">Uncharacterized protein</fullName>
    </submittedName>
</protein>
<dbReference type="OrthoDB" id="8926298at2"/>
<dbReference type="RefSeq" id="WP_093386595.1">
    <property type="nucleotide sequence ID" value="NZ_FOTW01000008.1"/>
</dbReference>
<sequence>MLQTNEIQRRFSSVEQAIGQAAQACSAERDVPSELRDCLQRLDQQSDLVREVIQTKDESRIRKVLDELEELGDRAKRVCSSGAKLTPRMRSAVLHMHDELSELKHQLH</sequence>
<dbReference type="EMBL" id="FOTW01000008">
    <property type="protein sequence ID" value="SFL80759.1"/>
    <property type="molecule type" value="Genomic_DNA"/>
</dbReference>
<dbReference type="Proteomes" id="UP000199470">
    <property type="component" value="Unassembled WGS sequence"/>
</dbReference>
<evidence type="ECO:0000313" key="1">
    <source>
        <dbReference type="EMBL" id="SFL80759.1"/>
    </source>
</evidence>
<organism evidence="1 2">
    <name type="scientific">Rugamonas rubra</name>
    <dbReference type="NCBI Taxonomy" id="758825"/>
    <lineage>
        <taxon>Bacteria</taxon>
        <taxon>Pseudomonadati</taxon>
        <taxon>Pseudomonadota</taxon>
        <taxon>Betaproteobacteria</taxon>
        <taxon>Burkholderiales</taxon>
        <taxon>Oxalobacteraceae</taxon>
        <taxon>Telluria group</taxon>
        <taxon>Rugamonas</taxon>
    </lineage>
</organism>
<name>A0A1I4KQC8_9BURK</name>
<gene>
    <name evidence="1" type="ORF">SAMN02982985_01555</name>
</gene>
<proteinExistence type="predicted"/>